<name>A0AAE3XJW3_9BACT</name>
<accession>A0AAE3XJW3</accession>
<proteinExistence type="predicted"/>
<dbReference type="RefSeq" id="WP_309936560.1">
    <property type="nucleotide sequence ID" value="NZ_AP025305.1"/>
</dbReference>
<protein>
    <submittedName>
        <fullName evidence="1">Uncharacterized protein</fullName>
    </submittedName>
</protein>
<dbReference type="Proteomes" id="UP001185092">
    <property type="component" value="Unassembled WGS sequence"/>
</dbReference>
<dbReference type="SUPFAM" id="SSF56112">
    <property type="entry name" value="Protein kinase-like (PK-like)"/>
    <property type="match status" value="1"/>
</dbReference>
<comment type="caution">
    <text evidence="1">The sequence shown here is derived from an EMBL/GenBank/DDBJ whole genome shotgun (WGS) entry which is preliminary data.</text>
</comment>
<organism evidence="1 2">
    <name type="scientific">Aureibacter tunicatorum</name>
    <dbReference type="NCBI Taxonomy" id="866807"/>
    <lineage>
        <taxon>Bacteria</taxon>
        <taxon>Pseudomonadati</taxon>
        <taxon>Bacteroidota</taxon>
        <taxon>Cytophagia</taxon>
        <taxon>Cytophagales</taxon>
        <taxon>Persicobacteraceae</taxon>
        <taxon>Aureibacter</taxon>
    </lineage>
</organism>
<evidence type="ECO:0000313" key="1">
    <source>
        <dbReference type="EMBL" id="MDR6237121.1"/>
    </source>
</evidence>
<gene>
    <name evidence="1" type="ORF">HNQ88_000097</name>
</gene>
<keyword evidence="2" id="KW-1185">Reference proteome</keyword>
<dbReference type="EMBL" id="JAVDQD010000001">
    <property type="protein sequence ID" value="MDR6237121.1"/>
    <property type="molecule type" value="Genomic_DNA"/>
</dbReference>
<evidence type="ECO:0000313" key="2">
    <source>
        <dbReference type="Proteomes" id="UP001185092"/>
    </source>
</evidence>
<dbReference type="AlphaFoldDB" id="A0AAE3XJW3"/>
<sequence>MHKSCHHNSSKATKTIIQRKGLSKLPPSFGGSNPIQCLLMPNFTIVSDVYFPLQGLQGIVFFIKDAFGHDYVIKLCETESALEREYFGSSFIRSTGSQQVSAPDSLLLDYRSSEMDSLKTSLSMWEEENAIKAFEALNSYKGNKVLIMEKVSGVPFHPIPVEFGGSEELLEMAHSPQLALALGEVAFYDLLLGNFDRLMGAINPHNLLVDPLTRLHAIDSSLSVFGQKYCVDKFAPELVGEIQKDLAEFSATFRPSLRSGESSLSDDWEMIEYNHPLPERKFELAKDKDQFEELLRSADTNPVKHREFNAYVRDIQLNMLIPIVNEILLLFRMGQIDASRLARSIALQYEKIYQCPLDPKIIDLGIVTGYTQISKKLHTPEYVSELHEHIYPGIELEAEGLLQSLYKVCASHIEKKDLSLLEKTMAKAMNPSQKHKSKKKKSS</sequence>
<dbReference type="InterPro" id="IPR011009">
    <property type="entry name" value="Kinase-like_dom_sf"/>
</dbReference>
<reference evidence="1" key="1">
    <citation type="submission" date="2023-07" db="EMBL/GenBank/DDBJ databases">
        <title>Genomic Encyclopedia of Type Strains, Phase IV (KMG-IV): sequencing the most valuable type-strain genomes for metagenomic binning, comparative biology and taxonomic classification.</title>
        <authorList>
            <person name="Goeker M."/>
        </authorList>
    </citation>
    <scope>NUCLEOTIDE SEQUENCE</scope>
    <source>
        <strain evidence="1">DSM 26174</strain>
    </source>
</reference>